<dbReference type="OrthoDB" id="3695711at2"/>
<keyword evidence="2" id="KW-1185">Reference proteome</keyword>
<dbReference type="Proteomes" id="UP000199063">
    <property type="component" value="Unassembled WGS sequence"/>
</dbReference>
<proteinExistence type="predicted"/>
<dbReference type="RefSeq" id="WP_093656607.1">
    <property type="nucleotide sequence ID" value="NZ_FNHI01000013.1"/>
</dbReference>
<gene>
    <name evidence="1" type="ORF">SAMN05444921_11343</name>
</gene>
<protein>
    <submittedName>
        <fullName evidence="1">Uncharacterized protein</fullName>
    </submittedName>
</protein>
<evidence type="ECO:0000313" key="1">
    <source>
        <dbReference type="EMBL" id="SDM77078.1"/>
    </source>
</evidence>
<dbReference type="GeneID" id="40831223"/>
<dbReference type="EMBL" id="FNHI01000013">
    <property type="protein sequence ID" value="SDM77078.1"/>
    <property type="molecule type" value="Genomic_DNA"/>
</dbReference>
<name>A0A1G9VXN4_9ACTN</name>
<organism evidence="1 2">
    <name type="scientific">Streptomyces wuyuanensis</name>
    <dbReference type="NCBI Taxonomy" id="1196353"/>
    <lineage>
        <taxon>Bacteria</taxon>
        <taxon>Bacillati</taxon>
        <taxon>Actinomycetota</taxon>
        <taxon>Actinomycetes</taxon>
        <taxon>Kitasatosporales</taxon>
        <taxon>Streptomycetaceae</taxon>
        <taxon>Streptomyces</taxon>
    </lineage>
</organism>
<dbReference type="STRING" id="1196353.SAMN05444921_11343"/>
<accession>A0A1G9VXN4</accession>
<evidence type="ECO:0000313" key="2">
    <source>
        <dbReference type="Proteomes" id="UP000199063"/>
    </source>
</evidence>
<sequence>MGWINNAKADAATNAAREAYAQGRRVLTFKIIEANVTSRSTGLMTGVGEQIEAIEAQGWDLANMAAAEGKALSGDRTALVCLFRRRG</sequence>
<dbReference type="AlphaFoldDB" id="A0A1G9VXN4"/>
<reference evidence="2" key="1">
    <citation type="submission" date="2016-10" db="EMBL/GenBank/DDBJ databases">
        <authorList>
            <person name="Varghese N."/>
            <person name="Submissions S."/>
        </authorList>
    </citation>
    <scope>NUCLEOTIDE SEQUENCE [LARGE SCALE GENOMIC DNA]</scope>
    <source>
        <strain evidence="2">CGMCC 4.7042</strain>
    </source>
</reference>